<proteinExistence type="predicted"/>
<dbReference type="PROSITE" id="PS51194">
    <property type="entry name" value="HELICASE_CTER"/>
    <property type="match status" value="1"/>
</dbReference>
<dbReference type="GO" id="GO:0006283">
    <property type="term" value="P:transcription-coupled nucleotide-excision repair"/>
    <property type="evidence" value="ECO:0007669"/>
    <property type="project" value="TreeGrafter"/>
</dbReference>
<feature type="compositionally biased region" description="Low complexity" evidence="4">
    <location>
        <begin position="1008"/>
        <end position="1026"/>
    </location>
</feature>
<dbReference type="InterPro" id="IPR014001">
    <property type="entry name" value="Helicase_ATP-bd"/>
</dbReference>
<evidence type="ECO:0000256" key="4">
    <source>
        <dbReference type="SAM" id="MobiDB-lite"/>
    </source>
</evidence>
<dbReference type="InterPro" id="IPR038718">
    <property type="entry name" value="SNF2-like_sf"/>
</dbReference>
<dbReference type="InterPro" id="IPR050496">
    <property type="entry name" value="SNF2_RAD54_helicase_repair"/>
</dbReference>
<feature type="region of interest" description="Disordered" evidence="4">
    <location>
        <begin position="304"/>
        <end position="324"/>
    </location>
</feature>
<dbReference type="GO" id="GO:0016787">
    <property type="term" value="F:hydrolase activity"/>
    <property type="evidence" value="ECO:0007669"/>
    <property type="project" value="UniProtKB-KW"/>
</dbReference>
<comment type="caution">
    <text evidence="7">The sequence shown here is derived from an EMBL/GenBank/DDBJ whole genome shotgun (WGS) entry which is preliminary data.</text>
</comment>
<keyword evidence="1" id="KW-0547">Nucleotide-binding</keyword>
<keyword evidence="3" id="KW-0067">ATP-binding</keyword>
<dbReference type="EMBL" id="JAGSXJ010000040">
    <property type="protein sequence ID" value="KAH6664384.1"/>
    <property type="molecule type" value="Genomic_DNA"/>
</dbReference>
<feature type="region of interest" description="Disordered" evidence="4">
    <location>
        <begin position="58"/>
        <end position="79"/>
    </location>
</feature>
<keyword evidence="2" id="KW-0378">Hydrolase</keyword>
<evidence type="ECO:0000259" key="6">
    <source>
        <dbReference type="PROSITE" id="PS51194"/>
    </source>
</evidence>
<dbReference type="CDD" id="cd18793">
    <property type="entry name" value="SF2_C_SNF"/>
    <property type="match status" value="1"/>
</dbReference>
<dbReference type="GO" id="GO:0005524">
    <property type="term" value="F:ATP binding"/>
    <property type="evidence" value="ECO:0007669"/>
    <property type="project" value="InterPro"/>
</dbReference>
<dbReference type="PANTHER" id="PTHR45629">
    <property type="entry name" value="SNF2/RAD54 FAMILY MEMBER"/>
    <property type="match status" value="1"/>
</dbReference>
<evidence type="ECO:0000256" key="3">
    <source>
        <dbReference type="ARBA" id="ARBA00022840"/>
    </source>
</evidence>
<accession>A0A9P8V1S1</accession>
<keyword evidence="8" id="KW-1185">Reference proteome</keyword>
<dbReference type="SUPFAM" id="SSF52540">
    <property type="entry name" value="P-loop containing nucleoside triphosphate hydrolases"/>
    <property type="match status" value="2"/>
</dbReference>
<feature type="compositionally biased region" description="Basic and acidic residues" evidence="4">
    <location>
        <begin position="271"/>
        <end position="286"/>
    </location>
</feature>
<dbReference type="AlphaFoldDB" id="A0A9P8V1S1"/>
<evidence type="ECO:0000256" key="2">
    <source>
        <dbReference type="ARBA" id="ARBA00022801"/>
    </source>
</evidence>
<evidence type="ECO:0000256" key="1">
    <source>
        <dbReference type="ARBA" id="ARBA00022741"/>
    </source>
</evidence>
<evidence type="ECO:0000313" key="8">
    <source>
        <dbReference type="Proteomes" id="UP000770015"/>
    </source>
</evidence>
<feature type="compositionally biased region" description="Basic and acidic residues" evidence="4">
    <location>
        <begin position="177"/>
        <end position="189"/>
    </location>
</feature>
<dbReference type="CDD" id="cd18000">
    <property type="entry name" value="DEXHc_ERCC6"/>
    <property type="match status" value="1"/>
</dbReference>
<dbReference type="FunFam" id="3.40.50.10810:FF:000094">
    <property type="entry name" value="DNA excision repair protein ERCC-6"/>
    <property type="match status" value="1"/>
</dbReference>
<feature type="region of interest" description="Disordered" evidence="4">
    <location>
        <begin position="980"/>
        <end position="1034"/>
    </location>
</feature>
<feature type="compositionally biased region" description="Polar residues" evidence="4">
    <location>
        <begin position="1"/>
        <end position="10"/>
    </location>
</feature>
<feature type="region of interest" description="Disordered" evidence="4">
    <location>
        <begin position="1"/>
        <end position="26"/>
    </location>
</feature>
<dbReference type="InterPro" id="IPR000330">
    <property type="entry name" value="SNF2_N"/>
</dbReference>
<dbReference type="InterPro" id="IPR049730">
    <property type="entry name" value="SNF2/RAD54-like_C"/>
</dbReference>
<dbReference type="SMART" id="SM00487">
    <property type="entry name" value="DEXDc"/>
    <property type="match status" value="1"/>
</dbReference>
<name>A0A9P8V1S1_9PEZI</name>
<dbReference type="OrthoDB" id="413460at2759"/>
<dbReference type="Pfam" id="PF00176">
    <property type="entry name" value="SNF2-rel_dom"/>
    <property type="match status" value="1"/>
</dbReference>
<organism evidence="7 8">
    <name type="scientific">Plectosphaerella plurivora</name>
    <dbReference type="NCBI Taxonomy" id="936078"/>
    <lineage>
        <taxon>Eukaryota</taxon>
        <taxon>Fungi</taxon>
        <taxon>Dikarya</taxon>
        <taxon>Ascomycota</taxon>
        <taxon>Pezizomycotina</taxon>
        <taxon>Sordariomycetes</taxon>
        <taxon>Hypocreomycetidae</taxon>
        <taxon>Glomerellales</taxon>
        <taxon>Plectosphaerellaceae</taxon>
        <taxon>Plectosphaerella</taxon>
    </lineage>
</organism>
<evidence type="ECO:0000313" key="7">
    <source>
        <dbReference type="EMBL" id="KAH6664384.1"/>
    </source>
</evidence>
<feature type="compositionally biased region" description="Acidic residues" evidence="4">
    <location>
        <begin position="162"/>
        <end position="176"/>
    </location>
</feature>
<evidence type="ECO:0000259" key="5">
    <source>
        <dbReference type="PROSITE" id="PS51192"/>
    </source>
</evidence>
<dbReference type="SMART" id="SM00490">
    <property type="entry name" value="HELICc"/>
    <property type="match status" value="1"/>
</dbReference>
<dbReference type="InterPro" id="IPR001650">
    <property type="entry name" value="Helicase_C-like"/>
</dbReference>
<dbReference type="PROSITE" id="PS51192">
    <property type="entry name" value="HELICASE_ATP_BIND_1"/>
    <property type="match status" value="1"/>
</dbReference>
<dbReference type="Gene3D" id="3.40.50.10810">
    <property type="entry name" value="Tandem AAA-ATPase domain"/>
    <property type="match status" value="1"/>
</dbReference>
<dbReference type="PANTHER" id="PTHR45629:SF7">
    <property type="entry name" value="DNA EXCISION REPAIR PROTEIN ERCC-6-RELATED"/>
    <property type="match status" value="1"/>
</dbReference>
<feature type="region of interest" description="Disordered" evidence="4">
    <location>
        <begin position="152"/>
        <end position="286"/>
    </location>
</feature>
<feature type="compositionally biased region" description="Basic and acidic residues" evidence="4">
    <location>
        <begin position="63"/>
        <end position="74"/>
    </location>
</feature>
<feature type="domain" description="Helicase C-terminal" evidence="6">
    <location>
        <begin position="688"/>
        <end position="846"/>
    </location>
</feature>
<dbReference type="GO" id="GO:0005634">
    <property type="term" value="C:nucleus"/>
    <property type="evidence" value="ECO:0007669"/>
    <property type="project" value="TreeGrafter"/>
</dbReference>
<dbReference type="Proteomes" id="UP000770015">
    <property type="component" value="Unassembled WGS sequence"/>
</dbReference>
<dbReference type="InterPro" id="IPR027417">
    <property type="entry name" value="P-loop_NTPase"/>
</dbReference>
<protein>
    <submittedName>
        <fullName evidence="7">DNA repair and recombination protein RAD26</fullName>
    </submittedName>
</protein>
<sequence>MDLTASSPGEQSPAPDDLGVTIRDQDDVVRDLDSRVTTALREQDDKRDQARVDKLQASLTKLQEQKSKQEDKLAGHTNAYQQRKVREEVEKLDVKIAQTLTDIAVFQTRIDNRNQDTDADPTADSHTGLKLSNETRQQYLVRTGKITPFAKIGGPRPRELEGDLAEALIDEEEDAAEKELDEPKLDEPQSHQILRRPGFEEAVLDEPSSSSDNEPTQHRPRKKRKVTKAEDNDDSADFEPSADSTGPGMESDSGTEQMASDAASRKRKQGKPSEKDALPELERIDDGNEAQYRKRLEDWVTRRRRARRQKRRMTGESNVDSDDELEEWLKPSPDHEDLDIADGLRVPGDISPSLFSYQKTGIQWLAELFSQNVGGILGDEMGLGKTIQIIAFIATLHYSGKLDKPVIVVAPATVLRQWVNEFHKWWPALRVSVLHSSGSGMTGTHQEDDSADEGSSYRTDRSKSGRRIIKRIERSGGVLVTTYSGVQIFADDLVDVEWKYAVLDEGHKIRNPNAEITITCKELNTPNRIILTGTPIQNNLTELWSLFDFVYPMRLGNLVQFQQQFEVPIKHGGYATATALQVEIAEKTAEALKEAISKYLLQRLKVDVASDLPPKTEQVYYCHLTPPQIEEYRRYLNSDECAAIMAGRLQSFAGTRILGTICNHPDLLDDRLINQPDYDYGSPTKSGKLRVAMVKLQEFKKGGHKTLIFSQRRSVLALFEIVLRKMGGFSFLQMDGRTPIDRRQSLIDRFNNDPSIDVFLLTTHVGGLGVNLTGASRIIIYDPDWNPSVDVQARERAWRLGQSKPVHIIRLVTEGTIEDTIYHRQVYKQLLTNKVLKDPKQRASLELSGLNDLFTLVLPSDNKSGIVNKSRFLKGAEVDIGAAGTDALDTAEGDLIAKVEDYEPSTADMEQDKRIVDNIFAHQVANVYDHDAVMNGKKRIQADRGMNRVEAQRLGRIARAHLDRSGREARLVRPGEVTWTGERGTAGRPGVRNGGPSSSAVINGLANRRGLAGRDSGSSSGAATPSPGTPAPLTRQDFKRMIKDFIMANQGKVPSAMLIQHFNRFCKNPPSQKDVFLAALKSVATLTTHRSAGKSIWQLNEGA</sequence>
<gene>
    <name evidence="7" type="ORF">F5X68DRAFT_161112</name>
</gene>
<dbReference type="Gene3D" id="3.40.50.300">
    <property type="entry name" value="P-loop containing nucleotide triphosphate hydrolases"/>
    <property type="match status" value="1"/>
</dbReference>
<dbReference type="GO" id="GO:0008094">
    <property type="term" value="F:ATP-dependent activity, acting on DNA"/>
    <property type="evidence" value="ECO:0007669"/>
    <property type="project" value="TreeGrafter"/>
</dbReference>
<reference evidence="7" key="1">
    <citation type="journal article" date="2021" name="Nat. Commun.">
        <title>Genetic determinants of endophytism in the Arabidopsis root mycobiome.</title>
        <authorList>
            <person name="Mesny F."/>
            <person name="Miyauchi S."/>
            <person name="Thiergart T."/>
            <person name="Pickel B."/>
            <person name="Atanasova L."/>
            <person name="Karlsson M."/>
            <person name="Huettel B."/>
            <person name="Barry K.W."/>
            <person name="Haridas S."/>
            <person name="Chen C."/>
            <person name="Bauer D."/>
            <person name="Andreopoulos W."/>
            <person name="Pangilinan J."/>
            <person name="LaButti K."/>
            <person name="Riley R."/>
            <person name="Lipzen A."/>
            <person name="Clum A."/>
            <person name="Drula E."/>
            <person name="Henrissat B."/>
            <person name="Kohler A."/>
            <person name="Grigoriev I.V."/>
            <person name="Martin F.M."/>
            <person name="Hacquard S."/>
        </authorList>
    </citation>
    <scope>NUCLEOTIDE SEQUENCE</scope>
    <source>
        <strain evidence="7">MPI-SDFR-AT-0117</strain>
    </source>
</reference>
<feature type="domain" description="Helicase ATP-binding" evidence="5">
    <location>
        <begin position="366"/>
        <end position="553"/>
    </location>
</feature>
<dbReference type="Pfam" id="PF00271">
    <property type="entry name" value="Helicase_C"/>
    <property type="match status" value="1"/>
</dbReference>
<feature type="region of interest" description="Disordered" evidence="4">
    <location>
        <begin position="440"/>
        <end position="462"/>
    </location>
</feature>